<organism evidence="2">
    <name type="scientific">Pseudo-nitzschia australis</name>
    <dbReference type="NCBI Taxonomy" id="44445"/>
    <lineage>
        <taxon>Eukaryota</taxon>
        <taxon>Sar</taxon>
        <taxon>Stramenopiles</taxon>
        <taxon>Ochrophyta</taxon>
        <taxon>Bacillariophyta</taxon>
        <taxon>Bacillariophyceae</taxon>
        <taxon>Bacillariophycidae</taxon>
        <taxon>Bacillariales</taxon>
        <taxon>Bacillariaceae</taxon>
        <taxon>Pseudo-nitzschia</taxon>
    </lineage>
</organism>
<keyword evidence="1" id="KW-1133">Transmembrane helix</keyword>
<gene>
    <name evidence="2" type="ORF">PAUS00366_LOCUS1392</name>
</gene>
<sequence length="235" mass="26538">MSASKNSYQSAHVESYRVDGEYVPTERLRDVSSKSPLLLNFVTFFIGAAFMAIISSRGESAEAAIDFGINPTRPGVDARQGFNTNEGWGNQTRDDGWPSFHFEVFHFCPHMINFLYENQVHPQSKIDENNVIYDAQHNGAIAEDGFAEVLQQTLPKFYDYPVGYRLNDRPAEISAFWTLHIRIARGSADSNWHDFASSLPEGITRIYVKRPLRWDGDGDDVALFGSPTGYNILVY</sequence>
<protein>
    <submittedName>
        <fullName evidence="2">Uncharacterized protein</fullName>
    </submittedName>
</protein>
<keyword evidence="1" id="KW-0472">Membrane</keyword>
<keyword evidence="1" id="KW-0812">Transmembrane</keyword>
<name>A0A7S4EEU6_9STRA</name>
<dbReference type="AlphaFoldDB" id="A0A7S4EEU6"/>
<accession>A0A7S4EEU6</accession>
<feature type="transmembrane region" description="Helical" evidence="1">
    <location>
        <begin position="37"/>
        <end position="54"/>
    </location>
</feature>
<evidence type="ECO:0000313" key="2">
    <source>
        <dbReference type="EMBL" id="CAE0708672.1"/>
    </source>
</evidence>
<dbReference type="EMBL" id="HBIX01001875">
    <property type="protein sequence ID" value="CAE0708672.1"/>
    <property type="molecule type" value="Transcribed_RNA"/>
</dbReference>
<proteinExistence type="predicted"/>
<reference evidence="2" key="1">
    <citation type="submission" date="2021-01" db="EMBL/GenBank/DDBJ databases">
        <authorList>
            <person name="Corre E."/>
            <person name="Pelletier E."/>
            <person name="Niang G."/>
            <person name="Scheremetjew M."/>
            <person name="Finn R."/>
            <person name="Kale V."/>
            <person name="Holt S."/>
            <person name="Cochrane G."/>
            <person name="Meng A."/>
            <person name="Brown T."/>
            <person name="Cohen L."/>
        </authorList>
    </citation>
    <scope>NUCLEOTIDE SEQUENCE</scope>
    <source>
        <strain evidence="2">10249 10 AB</strain>
    </source>
</reference>
<evidence type="ECO:0000256" key="1">
    <source>
        <dbReference type="SAM" id="Phobius"/>
    </source>
</evidence>